<dbReference type="AlphaFoldDB" id="A0A0N4ZQA2"/>
<name>A0A0N4ZQA2_PARTI</name>
<keyword evidence="1" id="KW-1185">Reference proteome</keyword>
<organism evidence="1 2">
    <name type="scientific">Parastrongyloides trichosuri</name>
    <name type="common">Possum-specific nematode worm</name>
    <dbReference type="NCBI Taxonomy" id="131310"/>
    <lineage>
        <taxon>Eukaryota</taxon>
        <taxon>Metazoa</taxon>
        <taxon>Ecdysozoa</taxon>
        <taxon>Nematoda</taxon>
        <taxon>Chromadorea</taxon>
        <taxon>Rhabditida</taxon>
        <taxon>Tylenchina</taxon>
        <taxon>Panagrolaimomorpha</taxon>
        <taxon>Strongyloidoidea</taxon>
        <taxon>Strongyloididae</taxon>
        <taxon>Parastrongyloides</taxon>
    </lineage>
</organism>
<dbReference type="STRING" id="131310.A0A0N4ZQA2"/>
<dbReference type="WBParaSite" id="PTRK_0001070300.1">
    <property type="protein sequence ID" value="PTRK_0001070300.1"/>
    <property type="gene ID" value="PTRK_0001070300"/>
</dbReference>
<dbReference type="Proteomes" id="UP000038045">
    <property type="component" value="Unplaced"/>
</dbReference>
<proteinExistence type="predicted"/>
<evidence type="ECO:0000313" key="2">
    <source>
        <dbReference type="WBParaSite" id="PTRK_0001070300.1"/>
    </source>
</evidence>
<protein>
    <submittedName>
        <fullName evidence="2">C2H2-type domain-containing protein</fullName>
    </submittedName>
</protein>
<accession>A0A0N4ZQA2</accession>
<evidence type="ECO:0000313" key="1">
    <source>
        <dbReference type="Proteomes" id="UP000038045"/>
    </source>
</evidence>
<sequence length="596" mass="67923">MLRQLLARTTDNVMQEEQLLQQQQQQQSLIDNGFNQAGQVSSSNNSNNIHGGSSTSSYLIPIQSSAFTTNEYFSLKDKYSSSNNMMITNFNNILPNVHSPFIATNTGTQNYNYYNPTYNNYLRQDSIALNGGNNNISNNENGFYFDGNNGEICQGYLFGNDSNNNIGNINNNATINSSIRESEWNQQYNLGIQQIEKNQLFYGNNEGNFIPQNYYQTPNNSNNNRNSLDLSTIPKSIDDKCYGNSVTSISSINSVTSNYSKTNNINKGPRKPSRSIRSSQAAFSEAFKKMALLRHMTKCDKDSNNYYSIDDVDIGPVRCVACLGEYPSKRSLTGHIGRNEKCREIIGRNYLDQLSQNGSDNILISDYSNDGISPICPYCDRFISHYKGNIRRHINQCLNNDKKKRCKKNNKEDKDYDNVIESVMRNNIINNNSTYDERIISRSMECQSLSNHNHKQTPSFDDPFMCNLCSFLTVYKGNMKRHLMACHNYNDVIFRSGTIDLEQLHASRQGRSISPTLLTSLSKKGKKCLQSLDNNNEDKNQIEYNHDIKRKKFKKEYDNKKFIDGYTKKLSPDAEARIDISVKTVIENGLSYYSTI</sequence>
<reference evidence="2" key="1">
    <citation type="submission" date="2017-02" db="UniProtKB">
        <authorList>
            <consortium name="WormBaseParasite"/>
        </authorList>
    </citation>
    <scope>IDENTIFICATION</scope>
</reference>